<evidence type="ECO:0000259" key="1">
    <source>
        <dbReference type="Pfam" id="PF14508"/>
    </source>
</evidence>
<sequence>MSPDGRIQATISNDGGQPRLDVRRDGITVLDAVRLGLVTVVGDLSTGLTLLSEARKTIVQEYATVARVNAVVCSTA</sequence>
<dbReference type="InterPro" id="IPR029486">
    <property type="entry name" value="GH97_N"/>
</dbReference>
<reference evidence="2 3" key="1">
    <citation type="submission" date="2015-11" db="EMBL/GenBank/DDBJ databases">
        <authorList>
            <person name="Zhang Y."/>
            <person name="Guo Z."/>
        </authorList>
    </citation>
    <scope>NUCLEOTIDE SEQUENCE [LARGE SCALE GENOMIC DNA]</scope>
    <source>
        <strain evidence="3">gdw1</strain>
    </source>
</reference>
<evidence type="ECO:0000313" key="2">
    <source>
        <dbReference type="EMBL" id="ODA90946.1"/>
    </source>
</evidence>
<dbReference type="Pfam" id="PF14508">
    <property type="entry name" value="GH97_N"/>
    <property type="match status" value="1"/>
</dbReference>
<comment type="caution">
    <text evidence="2">The sequence shown here is derived from an EMBL/GenBank/DDBJ whole genome shotgun (WGS) entry which is preliminary data.</text>
</comment>
<name>A0A1E2SM74_LEIXY</name>
<accession>A0A1E2SM74</accession>
<dbReference type="InterPro" id="IPR014718">
    <property type="entry name" value="GH-type_carb-bd"/>
</dbReference>
<organism evidence="2 3">
    <name type="scientific">Leifsonia xyli subsp. xyli</name>
    <dbReference type="NCBI Taxonomy" id="59736"/>
    <lineage>
        <taxon>Bacteria</taxon>
        <taxon>Bacillati</taxon>
        <taxon>Actinomycetota</taxon>
        <taxon>Actinomycetes</taxon>
        <taxon>Micrococcales</taxon>
        <taxon>Microbacteriaceae</taxon>
        <taxon>Leifsonia</taxon>
    </lineage>
</organism>
<feature type="domain" description="Glycosyl-hydrolase 97 N-terminal" evidence="1">
    <location>
        <begin position="2"/>
        <end position="68"/>
    </location>
</feature>
<protein>
    <recommendedName>
        <fullName evidence="1">Glycosyl-hydrolase 97 N-terminal domain-containing protein</fullName>
    </recommendedName>
</protein>
<proteinExistence type="predicted"/>
<gene>
    <name evidence="2" type="ORF">ATY41_07750</name>
</gene>
<dbReference type="AlphaFoldDB" id="A0A1E2SM74"/>
<dbReference type="Gene3D" id="2.70.98.10">
    <property type="match status" value="1"/>
</dbReference>
<evidence type="ECO:0000313" key="3">
    <source>
        <dbReference type="Proteomes" id="UP000094426"/>
    </source>
</evidence>
<dbReference type="Proteomes" id="UP000094426">
    <property type="component" value="Unassembled WGS sequence"/>
</dbReference>
<dbReference type="EMBL" id="LNZG01000004">
    <property type="protein sequence ID" value="ODA90946.1"/>
    <property type="molecule type" value="Genomic_DNA"/>
</dbReference>
<dbReference type="GO" id="GO:0030246">
    <property type="term" value="F:carbohydrate binding"/>
    <property type="evidence" value="ECO:0007669"/>
    <property type="project" value="InterPro"/>
</dbReference>